<protein>
    <submittedName>
        <fullName evidence="1">Uncharacterized protein</fullName>
    </submittedName>
</protein>
<reference evidence="1" key="1">
    <citation type="submission" date="2020-04" db="EMBL/GenBank/DDBJ databases">
        <title>A desert anoxygenic phototrophic bacterium fixes CO2 using RubisCO under aerobic conditions.</title>
        <authorList>
            <person name="Tang K."/>
        </authorList>
    </citation>
    <scope>NUCLEOTIDE SEQUENCE [LARGE SCALE GENOMIC DNA]</scope>
    <source>
        <strain evidence="1">MIMtkB3</strain>
    </source>
</reference>
<dbReference type="AlphaFoldDB" id="A0A858RBD2"/>
<name>A0A858RBD2_9PROT</name>
<organism evidence="1 2">
    <name type="scientific">Aerophototrophica crusticola</name>
    <dbReference type="NCBI Taxonomy" id="1709002"/>
    <lineage>
        <taxon>Bacteria</taxon>
        <taxon>Pseudomonadati</taxon>
        <taxon>Pseudomonadota</taxon>
        <taxon>Alphaproteobacteria</taxon>
        <taxon>Rhodospirillales</taxon>
        <taxon>Rhodospirillaceae</taxon>
        <taxon>Aerophototrophica</taxon>
    </lineage>
</organism>
<accession>A0A858RBD2</accession>
<sequence length="315" mass="36365">MNRSTKFEFDHKVFTLENVRFVLSRNDDEPVMRFRLGKNDAEVPISKLCNEFKIDPKSFDGQLLDMAAKGLKYVREIRPGDTIPNELIDGTASWRVDDRHFQIAKGRLTVQLVTWLTGGETVISSPEQLEQVVEDPKTKARVTEAFKVIANKLALSGNPEEEVEKRIDLLAKELAYIEALRERSLKLAVIRRGLEAAHRIYKIERNLREEIVRMQTLSLPPITDMEQRFAQVDAQTGEILAMLKAFEKNVAYIREMRDDLHQCLMPWDELLEEWEAAEPDKTPAFEALLKKTYHFLARKYAQASTWKLAARPAPR</sequence>
<proteinExistence type="predicted"/>
<evidence type="ECO:0000313" key="1">
    <source>
        <dbReference type="EMBL" id="QJE74657.1"/>
    </source>
</evidence>
<dbReference type="KEGG" id="acru:HHL28_17745"/>
<keyword evidence="2" id="KW-1185">Reference proteome</keyword>
<dbReference type="EMBL" id="CP051775">
    <property type="protein sequence ID" value="QJE74657.1"/>
    <property type="molecule type" value="Genomic_DNA"/>
</dbReference>
<dbReference type="Proteomes" id="UP000501891">
    <property type="component" value="Chromosome"/>
</dbReference>
<evidence type="ECO:0000313" key="2">
    <source>
        <dbReference type="Proteomes" id="UP000501891"/>
    </source>
</evidence>
<gene>
    <name evidence="1" type="ORF">HHL28_17745</name>
</gene>